<comment type="similarity">
    <text evidence="2 6">Belongs to the ABC-3 integral membrane protein family.</text>
</comment>
<dbReference type="KEGG" id="wne:PIG85_05945"/>
<organism evidence="8 9">
    <name type="scientific">Winkia neuii subsp. anitrata</name>
    <dbReference type="NCBI Taxonomy" id="29318"/>
    <lineage>
        <taxon>Bacteria</taxon>
        <taxon>Bacillati</taxon>
        <taxon>Actinomycetota</taxon>
        <taxon>Actinomycetes</taxon>
        <taxon>Actinomycetales</taxon>
        <taxon>Actinomycetaceae</taxon>
        <taxon>Winkia</taxon>
    </lineage>
</organism>
<dbReference type="Gene3D" id="1.10.3470.10">
    <property type="entry name" value="ABC transporter involved in vitamin B12 uptake, BtuC"/>
    <property type="match status" value="1"/>
</dbReference>
<dbReference type="PANTHER" id="PTHR30477">
    <property type="entry name" value="ABC-TRANSPORTER METAL-BINDING PROTEIN"/>
    <property type="match status" value="1"/>
</dbReference>
<dbReference type="Pfam" id="PF00950">
    <property type="entry name" value="ABC-3"/>
    <property type="match status" value="1"/>
</dbReference>
<dbReference type="PANTHER" id="PTHR30477:SF0">
    <property type="entry name" value="METAL TRANSPORT SYSTEM MEMBRANE PROTEIN TM_0125-RELATED"/>
    <property type="match status" value="1"/>
</dbReference>
<evidence type="ECO:0000256" key="2">
    <source>
        <dbReference type="ARBA" id="ARBA00008034"/>
    </source>
</evidence>
<protein>
    <submittedName>
        <fullName evidence="8">Metal ABC transporter permease</fullName>
    </submittedName>
</protein>
<dbReference type="RefSeq" id="WP_004805082.1">
    <property type="nucleotide sequence ID" value="NZ_CP116394.1"/>
</dbReference>
<feature type="transmembrane region" description="Helical" evidence="7">
    <location>
        <begin position="81"/>
        <end position="101"/>
    </location>
</feature>
<evidence type="ECO:0000313" key="8">
    <source>
        <dbReference type="EMBL" id="WCE45211.1"/>
    </source>
</evidence>
<feature type="transmembrane region" description="Helical" evidence="7">
    <location>
        <begin position="154"/>
        <end position="177"/>
    </location>
</feature>
<evidence type="ECO:0000313" key="9">
    <source>
        <dbReference type="Proteomes" id="UP001211044"/>
    </source>
</evidence>
<dbReference type="GO" id="GO:0055085">
    <property type="term" value="P:transmembrane transport"/>
    <property type="evidence" value="ECO:0007669"/>
    <property type="project" value="InterPro"/>
</dbReference>
<dbReference type="SUPFAM" id="SSF81345">
    <property type="entry name" value="ABC transporter involved in vitamin B12 uptake, BtuC"/>
    <property type="match status" value="1"/>
</dbReference>
<evidence type="ECO:0000256" key="6">
    <source>
        <dbReference type="RuleBase" id="RU003943"/>
    </source>
</evidence>
<dbReference type="InterPro" id="IPR001626">
    <property type="entry name" value="ABC_TroCD"/>
</dbReference>
<sequence length="302" mass="31119">MLAELFEMMRAALAPIPGWGFICSAPYLFRPFCLLVVLAVAAGIVGTVVNLRCAEFNAEALVHGVFPGIVAGAIYGGIDMILPGAAICAIFVVLALVWAGSKAEISEGATATVLTTFFALGVVLSLKKGDMSGQLESLMFGRLLDVTQVRLEQSLLACLVAILLVGITWKSQIIVAFDRASASVLRINTFVIDLFLNVAIAAVVVSAASAVGVLLVIGFLVIPGAVGRLLARSASSMVPIGIIAGLLAAYVGLVVLSLPSTHPVSPQGAVCLSLCATFVGALAIRFGCNAPAVANLLKIGRK</sequence>
<gene>
    <name evidence="8" type="ORF">PIG85_05945</name>
</gene>
<accession>A0AB38XLH9</accession>
<dbReference type="AlphaFoldDB" id="A0AB38XLH9"/>
<evidence type="ECO:0000256" key="4">
    <source>
        <dbReference type="ARBA" id="ARBA00022989"/>
    </source>
</evidence>
<feature type="transmembrane region" description="Helical" evidence="7">
    <location>
        <begin position="211"/>
        <end position="231"/>
    </location>
</feature>
<feature type="transmembrane region" description="Helical" evidence="7">
    <location>
        <begin position="238"/>
        <end position="258"/>
    </location>
</feature>
<evidence type="ECO:0000256" key="3">
    <source>
        <dbReference type="ARBA" id="ARBA00022692"/>
    </source>
</evidence>
<keyword evidence="6" id="KW-0813">Transport</keyword>
<keyword evidence="4 7" id="KW-1133">Transmembrane helix</keyword>
<proteinExistence type="inferred from homology"/>
<comment type="subcellular location">
    <subcellularLocation>
        <location evidence="6">Cell membrane</location>
        <topology evidence="6">Multi-pass membrane protein</topology>
    </subcellularLocation>
    <subcellularLocation>
        <location evidence="1">Membrane</location>
        <topology evidence="1">Multi-pass membrane protein</topology>
    </subcellularLocation>
</comment>
<dbReference type="GO" id="GO:0043190">
    <property type="term" value="C:ATP-binding cassette (ABC) transporter complex"/>
    <property type="evidence" value="ECO:0007669"/>
    <property type="project" value="InterPro"/>
</dbReference>
<feature type="transmembrane region" description="Helical" evidence="7">
    <location>
        <begin position="27"/>
        <end position="49"/>
    </location>
</feature>
<keyword evidence="3 6" id="KW-0812">Transmembrane</keyword>
<feature type="transmembrane region" description="Helical" evidence="7">
    <location>
        <begin position="56"/>
        <end position="75"/>
    </location>
</feature>
<dbReference type="Proteomes" id="UP001211044">
    <property type="component" value="Chromosome"/>
</dbReference>
<keyword evidence="5 7" id="KW-0472">Membrane</keyword>
<reference evidence="8" key="1">
    <citation type="submission" date="2023-01" db="EMBL/GenBank/DDBJ databases">
        <title>Comparative Genomic Analysis of the Clinically-Derived Winkia Strain NY0527 Provides Evidence into the Taxonomic Reassignment of Winkia neuii and Characterizes Their Virulence Traits.</title>
        <authorList>
            <person name="Cai X."/>
            <person name="Peng Y."/>
            <person name="Li M."/>
            <person name="Qiu Y."/>
            <person name="Wang Y."/>
            <person name="Xu L."/>
            <person name="Hou Q."/>
        </authorList>
    </citation>
    <scope>NUCLEOTIDE SEQUENCE</scope>
    <source>
        <strain evidence="8">NY0527</strain>
    </source>
</reference>
<feature type="transmembrane region" description="Helical" evidence="7">
    <location>
        <begin position="264"/>
        <end position="288"/>
    </location>
</feature>
<evidence type="ECO:0000256" key="5">
    <source>
        <dbReference type="ARBA" id="ARBA00023136"/>
    </source>
</evidence>
<dbReference type="EMBL" id="CP116394">
    <property type="protein sequence ID" value="WCE45211.1"/>
    <property type="molecule type" value="Genomic_DNA"/>
</dbReference>
<dbReference type="InterPro" id="IPR037294">
    <property type="entry name" value="ABC_BtuC-like"/>
</dbReference>
<name>A0AB38XLH9_9ACTO</name>
<evidence type="ECO:0000256" key="7">
    <source>
        <dbReference type="SAM" id="Phobius"/>
    </source>
</evidence>
<evidence type="ECO:0000256" key="1">
    <source>
        <dbReference type="ARBA" id="ARBA00004141"/>
    </source>
</evidence>